<keyword evidence="7" id="KW-0812">Transmembrane</keyword>
<feature type="transmembrane region" description="Helical" evidence="7">
    <location>
        <begin position="412"/>
        <end position="430"/>
    </location>
</feature>
<organism evidence="8 9">
    <name type="scientific">Tenacibaculum tangerinum</name>
    <dbReference type="NCBI Taxonomy" id="3038772"/>
    <lineage>
        <taxon>Bacteria</taxon>
        <taxon>Pseudomonadati</taxon>
        <taxon>Bacteroidota</taxon>
        <taxon>Flavobacteriia</taxon>
        <taxon>Flavobacteriales</taxon>
        <taxon>Flavobacteriaceae</taxon>
        <taxon>Tenacibaculum</taxon>
    </lineage>
</organism>
<dbReference type="SUPFAM" id="SSF48452">
    <property type="entry name" value="TPR-like"/>
    <property type="match status" value="1"/>
</dbReference>
<sequence length="628" mass="73967">MKKDKTLILTYIIIIALLSCNKKTVKNEEDVKEEDIVKQFTYRERLSYYLSKKGNLDDFNIIRNIAYCYNKLEKPDSSIFYINEFLKNQKNISNEQLGMVFYRLGINYKKLNKINEAYKYFVKSKEHYLREGDSLKVGEKLFSIAKIESEKELYYKSDETCIKALEYLKPINSYLLPSIYNCLGINNYEQRKYEYSNDWYEKAIKSTRDSVNKIRYYNNISINYRELRDYKQSLSLYEKIKSNKYFDSIPLDLKAKIIDNNAYAKFRAGLKINTQDFYLAQKLKKELNDNVALIANYNYLSDYYYSNKKTNKAINNANRMYELALKLDKPDDRIEALDKIIKLEKNEIKKEALFLERINLSDSIQKARENSKIQFIAYVYNFQEERKQKLEVKADLAELNLSLEQQKSQKQVWIFVVVVVVLGSVVYFFYRRGQTKKEKIIEVYKTETRLAKKIHDETANDVYAVMSILQNNPTTDTKLLTRIQKIYAQIRDISHENSPVHTGEQFESFLRYLFLDFTNDTCKVIHKGVSEANLNELSKEKQIVLYRVLQELLVNTKKHSKASLVLITFSVLKDTISVVYQDNGKGVENLVMKNGFQNMETRIKSVGGFVTFESALEKGFQAKFQFKK</sequence>
<dbReference type="SUPFAM" id="SSF55874">
    <property type="entry name" value="ATPase domain of HSP90 chaperone/DNA topoisomerase II/histidine kinase"/>
    <property type="match status" value="1"/>
</dbReference>
<dbReference type="CDD" id="cd16917">
    <property type="entry name" value="HATPase_UhpB-NarQ-NarX-like"/>
    <property type="match status" value="1"/>
</dbReference>
<accession>A0ABY8L7X2</accession>
<dbReference type="RefSeq" id="WP_279651926.1">
    <property type="nucleotide sequence ID" value="NZ_CP122539.1"/>
</dbReference>
<comment type="catalytic activity">
    <reaction evidence="1">
        <text>ATP + protein L-histidine = ADP + protein N-phospho-L-histidine.</text>
        <dbReference type="EC" id="2.7.13.3"/>
    </reaction>
</comment>
<evidence type="ECO:0000256" key="5">
    <source>
        <dbReference type="ARBA" id="ARBA00023012"/>
    </source>
</evidence>
<evidence type="ECO:0000256" key="2">
    <source>
        <dbReference type="ARBA" id="ARBA00012438"/>
    </source>
</evidence>
<evidence type="ECO:0000256" key="4">
    <source>
        <dbReference type="ARBA" id="ARBA00022777"/>
    </source>
</evidence>
<dbReference type="Gene3D" id="3.30.565.10">
    <property type="entry name" value="Histidine kinase-like ATPase, C-terminal domain"/>
    <property type="match status" value="1"/>
</dbReference>
<evidence type="ECO:0000256" key="1">
    <source>
        <dbReference type="ARBA" id="ARBA00000085"/>
    </source>
</evidence>
<keyword evidence="5" id="KW-0902">Two-component regulatory system</keyword>
<dbReference type="InterPro" id="IPR011990">
    <property type="entry name" value="TPR-like_helical_dom_sf"/>
</dbReference>
<dbReference type="InterPro" id="IPR036890">
    <property type="entry name" value="HATPase_C_sf"/>
</dbReference>
<keyword evidence="4" id="KW-0418">Kinase</keyword>
<evidence type="ECO:0000313" key="9">
    <source>
        <dbReference type="Proteomes" id="UP001232001"/>
    </source>
</evidence>
<evidence type="ECO:0000256" key="7">
    <source>
        <dbReference type="SAM" id="Phobius"/>
    </source>
</evidence>
<keyword evidence="9" id="KW-1185">Reference proteome</keyword>
<dbReference type="Gene3D" id="1.25.40.10">
    <property type="entry name" value="Tetratricopeptide repeat domain"/>
    <property type="match status" value="2"/>
</dbReference>
<dbReference type="PROSITE" id="PS51257">
    <property type="entry name" value="PROKAR_LIPOPROTEIN"/>
    <property type="match status" value="1"/>
</dbReference>
<dbReference type="Proteomes" id="UP001232001">
    <property type="component" value="Chromosome"/>
</dbReference>
<dbReference type="InterPro" id="IPR050482">
    <property type="entry name" value="Sensor_HK_TwoCompSys"/>
</dbReference>
<keyword evidence="3" id="KW-0808">Transferase</keyword>
<keyword evidence="7" id="KW-1133">Transmembrane helix</keyword>
<gene>
    <name evidence="8" type="ORF">P8625_02500</name>
</gene>
<dbReference type="PANTHER" id="PTHR24421:SF10">
    <property type="entry name" value="NITRATE_NITRITE SENSOR PROTEIN NARQ"/>
    <property type="match status" value="1"/>
</dbReference>
<reference evidence="8 9" key="1">
    <citation type="submission" date="2023-04" db="EMBL/GenBank/DDBJ databases">
        <title>Tenacibaculum tangerinum sp. nov., isolated from sea tidal flat of South Korea.</title>
        <authorList>
            <person name="Lee S.H."/>
            <person name="Kim J.-J."/>
        </authorList>
    </citation>
    <scope>NUCLEOTIDE SEQUENCE [LARGE SCALE GENOMIC DNA]</scope>
    <source>
        <strain evidence="8 9">GRR-S3-23</strain>
    </source>
</reference>
<dbReference type="EMBL" id="CP122539">
    <property type="protein sequence ID" value="WGH76055.1"/>
    <property type="molecule type" value="Genomic_DNA"/>
</dbReference>
<feature type="coiled-coil region" evidence="6">
    <location>
        <begin position="380"/>
        <end position="409"/>
    </location>
</feature>
<keyword evidence="7" id="KW-0472">Membrane</keyword>
<dbReference type="EC" id="2.7.13.3" evidence="2"/>
<dbReference type="PANTHER" id="PTHR24421">
    <property type="entry name" value="NITRATE/NITRITE SENSOR PROTEIN NARX-RELATED"/>
    <property type="match status" value="1"/>
</dbReference>
<evidence type="ECO:0000256" key="6">
    <source>
        <dbReference type="SAM" id="Coils"/>
    </source>
</evidence>
<protein>
    <recommendedName>
        <fullName evidence="2">histidine kinase</fullName>
        <ecNumber evidence="2">2.7.13.3</ecNumber>
    </recommendedName>
</protein>
<name>A0ABY8L7X2_9FLAO</name>
<evidence type="ECO:0000313" key="8">
    <source>
        <dbReference type="EMBL" id="WGH76055.1"/>
    </source>
</evidence>
<proteinExistence type="predicted"/>
<keyword evidence="6" id="KW-0175">Coiled coil</keyword>
<evidence type="ECO:0000256" key="3">
    <source>
        <dbReference type="ARBA" id="ARBA00022679"/>
    </source>
</evidence>